<name>A0A1H0BHA0_9BACT</name>
<dbReference type="EMBL" id="FNIN01000002">
    <property type="protein sequence ID" value="SDN44945.1"/>
    <property type="molecule type" value="Genomic_DNA"/>
</dbReference>
<organism evidence="1 2">
    <name type="scientific">Desulfonauticus submarinus</name>
    <dbReference type="NCBI Taxonomy" id="206665"/>
    <lineage>
        <taxon>Bacteria</taxon>
        <taxon>Pseudomonadati</taxon>
        <taxon>Thermodesulfobacteriota</taxon>
        <taxon>Desulfovibrionia</taxon>
        <taxon>Desulfovibrionales</taxon>
        <taxon>Desulfonauticaceae</taxon>
        <taxon>Desulfonauticus</taxon>
    </lineage>
</organism>
<dbReference type="RefSeq" id="WP_092063338.1">
    <property type="nucleotide sequence ID" value="NZ_FNIN01000002.1"/>
</dbReference>
<gene>
    <name evidence="1" type="ORF">SAMN04488516_102170</name>
</gene>
<dbReference type="STRING" id="206665.SAMN04488516_102170"/>
<keyword evidence="2" id="KW-1185">Reference proteome</keyword>
<dbReference type="Proteomes" id="UP000199602">
    <property type="component" value="Unassembled WGS sequence"/>
</dbReference>
<protein>
    <submittedName>
        <fullName evidence="1">Uncharacterized protein</fullName>
    </submittedName>
</protein>
<accession>A0A1H0BHA0</accession>
<dbReference type="OrthoDB" id="5518255at2"/>
<dbReference type="AlphaFoldDB" id="A0A1H0BHA0"/>
<sequence>MRYLKFIFVVALILNCGCSSKEMEKILWPSESTDYYSISKKWTNNQKIYVGLDEVIDVSCVYKSMDWRKAFVRKWAKVYSLSKEEKDAFSQKVLEEGKESIEFFVAISSTTDELSKIKILSPLWSIFLVQNNKKIYPLEVRELEWPYPKIKEFFPFTNPWQSFYIIRFPYIANFKELMFAGPEGQVVFTW</sequence>
<reference evidence="1 2" key="1">
    <citation type="submission" date="2016-10" db="EMBL/GenBank/DDBJ databases">
        <authorList>
            <person name="de Groot N.N."/>
        </authorList>
    </citation>
    <scope>NUCLEOTIDE SEQUENCE [LARGE SCALE GENOMIC DNA]</scope>
    <source>
        <strain evidence="1 2">DSM 15269</strain>
    </source>
</reference>
<evidence type="ECO:0000313" key="2">
    <source>
        <dbReference type="Proteomes" id="UP000199602"/>
    </source>
</evidence>
<evidence type="ECO:0000313" key="1">
    <source>
        <dbReference type="EMBL" id="SDN44945.1"/>
    </source>
</evidence>
<proteinExistence type="predicted"/>